<dbReference type="GO" id="GO:0015074">
    <property type="term" value="P:DNA integration"/>
    <property type="evidence" value="ECO:0007669"/>
    <property type="project" value="InterPro"/>
</dbReference>
<dbReference type="PANTHER" id="PTHR33435">
    <property type="entry name" value="PROTEIN CBG21870-RELATED"/>
    <property type="match status" value="1"/>
</dbReference>
<evidence type="ECO:0000313" key="5">
    <source>
        <dbReference type="Proteomes" id="UP000008281"/>
    </source>
</evidence>
<accession>E3LU59</accession>
<dbReference type="Proteomes" id="UP000008281">
    <property type="component" value="Unassembled WGS sequence"/>
</dbReference>
<name>E3LU59_CAERE</name>
<dbReference type="InParanoid" id="E3LU59"/>
<dbReference type="Gene3D" id="3.30.420.10">
    <property type="entry name" value="Ribonuclease H-like superfamily/Ribonuclease H"/>
    <property type="match status" value="1"/>
</dbReference>
<evidence type="ECO:0000256" key="1">
    <source>
        <dbReference type="ARBA" id="ARBA00023172"/>
    </source>
</evidence>
<dbReference type="GO" id="GO:0004523">
    <property type="term" value="F:RNA-DNA hybrid ribonuclease activity"/>
    <property type="evidence" value="ECO:0007669"/>
    <property type="project" value="InterPro"/>
</dbReference>
<dbReference type="CDD" id="cd03714">
    <property type="entry name" value="RT_DIRS1"/>
    <property type="match status" value="1"/>
</dbReference>
<dbReference type="eggNOG" id="KOG0017">
    <property type="taxonomic scope" value="Eukaryota"/>
</dbReference>
<dbReference type="Gene3D" id="3.10.10.10">
    <property type="entry name" value="HIV Type 1 Reverse Transcriptase, subunit A, domain 1"/>
    <property type="match status" value="1"/>
</dbReference>
<dbReference type="HOGENOM" id="CLU_286719_0_0_1"/>
<dbReference type="Pfam" id="PF00589">
    <property type="entry name" value="Phage_integrase"/>
    <property type="match status" value="1"/>
</dbReference>
<dbReference type="SUPFAM" id="SSF56349">
    <property type="entry name" value="DNA breaking-rejoining enzymes"/>
    <property type="match status" value="1"/>
</dbReference>
<dbReference type="InterPro" id="IPR036397">
    <property type="entry name" value="RNaseH_sf"/>
</dbReference>
<evidence type="ECO:0000313" key="4">
    <source>
        <dbReference type="EMBL" id="EFP11144.1"/>
    </source>
</evidence>
<dbReference type="PROSITE" id="PS50878">
    <property type="entry name" value="RT_POL"/>
    <property type="match status" value="1"/>
</dbReference>
<keyword evidence="5" id="KW-1185">Reference proteome</keyword>
<feature type="domain" description="Tyr recombinase" evidence="3">
    <location>
        <begin position="110"/>
        <end position="298"/>
    </location>
</feature>
<reference evidence="4" key="1">
    <citation type="submission" date="2007-07" db="EMBL/GenBank/DDBJ databases">
        <title>PCAP assembly of the Caenorhabditis remanei genome.</title>
        <authorList>
            <consortium name="The Caenorhabditis remanei Sequencing Consortium"/>
            <person name="Wilson R.K."/>
        </authorList>
    </citation>
    <scope>NUCLEOTIDE SEQUENCE [LARGE SCALE GENOMIC DNA]</scope>
    <source>
        <strain evidence="4">PB4641</strain>
    </source>
</reference>
<dbReference type="OrthoDB" id="5863131at2759"/>
<sequence length="1077" mass="120688">MLNSLGPGNLVKAIEFLARAALEGKAPSTARDYLKENAARRRWIQNNGLPLNETSTLIYLASRSELVGGGSLAKIVASFKMSNTEMSKVGRQLAADVIRATRRKEVQKRQQPKAVSWSELQVVAGTKSNDEKGERDTLILLLSHQALLRAEEAANLKWSDLTQTNGILEIRVRKAKNDQQALGRSTFIPCSDGSDLDCRLKRWKVCESLRSRKSEYLFSNLNNGAGLSASAISSIVKKKLMEFGIDGTHHSLRRGAANDLQRLGFSKEEIKARGRWRSDAGLERYLVDTPEAQGISAGAEEKEDGPPVLIRHLKRRNQELLLLDKDPSALKNVEKLRAIAAVTSSEGSNAGDAKLMALAQIMSQGGDNRNQRSGARRQWFPAAEEAMEVKGHLGKKDSSMEARLLETFRNVLKSNASVAAKLDTIVPSAVEPGKVYPNRLSEHIQFWCELTGERWILEVIKNGYEIPLDKHFPLPAPEGMRKMAKNNMNFVITEINKLRETGVVSVAESPMVVSPLHVARNGEKLRLILDLSKLNKGLSPARFRQEDWKTVWPFLSEACYAATFDFRSGYHHVKISEASSDLLAFSLSDPPSSPFLKFNALPFGLSTAPWLFTKIFRPLVGRWRAAGINIFLYLDDGLILAKTREEAERAVIMVREDLKAAGVCVAEDKSNWEPSAQFTWLGIRGDLTERTVRLTEKRENSLRDQISLLKRSRAPSVLDRQKMCGYLSSLTIVAGHEAIGRQRQMASVIAEETVGLGRAGSIRRQLSEGEISELDFWEEKLESGGMIRDMEEEFEPQWFLFTDASAEGLGAVLKNGSGQTVMKMSELGGTGFQNESSALRELRAVQMAVERMASWKRGAVLIHTDSQAAVIILRKGSMRRTLQIVAERVWESLRSIGQAKFIWIPREQNKEADEASRDFDYDDWAVQNWAFEWAQKRWGEVKCDWFADEQNTKTELFFSRLPEPGTLGADVFEHVDKAGAIGLAWWVPPPALIPRLMRVARQKKLRGILATPLWKAHPSYQALVNERGEFIPEIRDSRIFKVNTKIISPGRGSQRGERMASEFCRSPFMLAIIDFSF</sequence>
<dbReference type="PROSITE" id="PS51898">
    <property type="entry name" value="TYR_RECOMBINASE"/>
    <property type="match status" value="1"/>
</dbReference>
<dbReference type="InterPro" id="IPR000477">
    <property type="entry name" value="RT_dom"/>
</dbReference>
<dbReference type="EMBL" id="DS268415">
    <property type="protein sequence ID" value="EFP11144.1"/>
    <property type="molecule type" value="Genomic_DNA"/>
</dbReference>
<evidence type="ECO:0000259" key="2">
    <source>
        <dbReference type="PROSITE" id="PS50878"/>
    </source>
</evidence>
<evidence type="ECO:0000259" key="3">
    <source>
        <dbReference type="PROSITE" id="PS51898"/>
    </source>
</evidence>
<dbReference type="InterPro" id="IPR043502">
    <property type="entry name" value="DNA/RNA_pol_sf"/>
</dbReference>
<protein>
    <recommendedName>
        <fullName evidence="6">Reverse transcriptase domain-containing protein</fullName>
    </recommendedName>
</protein>
<dbReference type="InterPro" id="IPR043128">
    <property type="entry name" value="Rev_trsase/Diguanyl_cyclase"/>
</dbReference>
<dbReference type="InterPro" id="IPR011010">
    <property type="entry name" value="DNA_brk_join_enz"/>
</dbReference>
<dbReference type="GO" id="GO:0003677">
    <property type="term" value="F:DNA binding"/>
    <property type="evidence" value="ECO:0007669"/>
    <property type="project" value="InterPro"/>
</dbReference>
<dbReference type="Gene3D" id="3.30.70.270">
    <property type="match status" value="1"/>
</dbReference>
<evidence type="ECO:0008006" key="6">
    <source>
        <dbReference type="Google" id="ProtNLM"/>
    </source>
</evidence>
<organism evidence="5">
    <name type="scientific">Caenorhabditis remanei</name>
    <name type="common">Caenorhabditis vulgaris</name>
    <dbReference type="NCBI Taxonomy" id="31234"/>
    <lineage>
        <taxon>Eukaryota</taxon>
        <taxon>Metazoa</taxon>
        <taxon>Ecdysozoa</taxon>
        <taxon>Nematoda</taxon>
        <taxon>Chromadorea</taxon>
        <taxon>Rhabditida</taxon>
        <taxon>Rhabditina</taxon>
        <taxon>Rhabditomorpha</taxon>
        <taxon>Rhabditoidea</taxon>
        <taxon>Rhabditidae</taxon>
        <taxon>Peloderinae</taxon>
        <taxon>Caenorhabditis</taxon>
    </lineage>
</organism>
<dbReference type="Gene3D" id="1.10.443.10">
    <property type="entry name" value="Intergrase catalytic core"/>
    <property type="match status" value="1"/>
</dbReference>
<dbReference type="AlphaFoldDB" id="E3LU59"/>
<proteinExistence type="predicted"/>
<dbReference type="OMA" id="WQASEIG"/>
<dbReference type="Pfam" id="PF13456">
    <property type="entry name" value="RVT_3"/>
    <property type="match status" value="1"/>
</dbReference>
<gene>
    <name evidence="4" type="ORF">CRE_30767</name>
</gene>
<keyword evidence="1" id="KW-0233">DNA recombination</keyword>
<dbReference type="SUPFAM" id="SSF56672">
    <property type="entry name" value="DNA/RNA polymerases"/>
    <property type="match status" value="1"/>
</dbReference>
<dbReference type="Pfam" id="PF00078">
    <property type="entry name" value="RVT_1"/>
    <property type="match status" value="1"/>
</dbReference>
<dbReference type="STRING" id="31234.E3LU59"/>
<dbReference type="InterPro" id="IPR013762">
    <property type="entry name" value="Integrase-like_cat_sf"/>
</dbReference>
<dbReference type="InterPro" id="IPR002156">
    <property type="entry name" value="RNaseH_domain"/>
</dbReference>
<dbReference type="InterPro" id="IPR002104">
    <property type="entry name" value="Integrase_catalytic"/>
</dbReference>
<dbReference type="GO" id="GO:0006310">
    <property type="term" value="P:DNA recombination"/>
    <property type="evidence" value="ECO:0007669"/>
    <property type="project" value="UniProtKB-KW"/>
</dbReference>
<feature type="domain" description="Reverse transcriptase" evidence="2">
    <location>
        <begin position="497"/>
        <end position="685"/>
    </location>
</feature>
<dbReference type="PANTHER" id="PTHR33435:SF3">
    <property type="entry name" value="PROTEIN CBG21870"/>
    <property type="match status" value="1"/>
</dbReference>